<accession>A0A516PYZ9</accession>
<comment type="pathway">
    <text evidence="2">Lipid metabolism.</text>
</comment>
<dbReference type="Pfam" id="PF06974">
    <property type="entry name" value="WS_DGAT_C"/>
    <property type="match status" value="1"/>
</dbReference>
<keyword evidence="15" id="KW-1185">Reference proteome</keyword>
<dbReference type="PANTHER" id="PTHR31650:SF1">
    <property type="entry name" value="WAX ESTER SYNTHASE_DIACYLGLYCEROL ACYLTRANSFERASE 4-RELATED"/>
    <property type="match status" value="1"/>
</dbReference>
<sequence>MPERLTAAEQATLTLDGARTPAAVGTVAVFSSGPSGFDFDRLIDLIRDRIRYVPRYRQRILSVPGRLAEPVWVDDGDFDLTFHVRRAAVPRPGNPQQLREFAERVLSRRMDRSRPLWELYLVERLEHDQFALVAKTHPSVVDGIDTVDLVQVLLEDAPSTEIAPEESWHPLPAPTTIELVVGALNKSVQNPAGTVSNLQNALTDAYGTAVSIGEAVGRGEPFGDLVADALRGARTQPQTPLTGSVGDQRRIEVVPLELDDLRAIGTDHDQDLHDVLLAVITGGFRTWLMTRGEIVTADSTLTALVPISVVEDDASGVTSLGSRVVGRLTTLPIGEPNASARLQQLGRETQPCKESGQPVSARELAELAGFAPPTLHALGTRSAAAPTSQPYDVLISNAPGPQAPVYLGVAELSESYPVLPLTDGHLLAIGITSYQGKIMIGLNADRDAFDDLEVLAQCITDALEDLRPEDDR</sequence>
<dbReference type="Pfam" id="PF03007">
    <property type="entry name" value="WS_DGAT_cat"/>
    <property type="match status" value="1"/>
</dbReference>
<dbReference type="SUPFAM" id="SSF52777">
    <property type="entry name" value="CoA-dependent acyltransferases"/>
    <property type="match status" value="1"/>
</dbReference>
<dbReference type="GO" id="GO:0006071">
    <property type="term" value="P:glycerol metabolic process"/>
    <property type="evidence" value="ECO:0007669"/>
    <property type="project" value="UniProtKB-KW"/>
</dbReference>
<dbReference type="EMBL" id="CP041692">
    <property type="protein sequence ID" value="QDP96409.1"/>
    <property type="molecule type" value="Genomic_DNA"/>
</dbReference>
<evidence type="ECO:0000259" key="12">
    <source>
        <dbReference type="Pfam" id="PF03007"/>
    </source>
</evidence>
<dbReference type="InterPro" id="IPR009721">
    <property type="entry name" value="O-acyltransferase_WSD1_C"/>
</dbReference>
<feature type="domain" description="O-acyltransferase WSD1-like N-terminal" evidence="12">
    <location>
        <begin position="5"/>
        <end position="275"/>
    </location>
</feature>
<keyword evidence="8 11" id="KW-0443">Lipid metabolism</keyword>
<dbReference type="GO" id="GO:0005886">
    <property type="term" value="C:plasma membrane"/>
    <property type="evidence" value="ECO:0007669"/>
    <property type="project" value="TreeGrafter"/>
</dbReference>
<dbReference type="RefSeq" id="WP_143986375.1">
    <property type="nucleotide sequence ID" value="NZ_CP041692.1"/>
</dbReference>
<reference evidence="14 15" key="1">
    <citation type="submission" date="2019-07" db="EMBL/GenBank/DDBJ databases">
        <title>Microlunatus dokdonensis sp. nov. isolated from the rhizospheric soil of the wild plant Elymus tsukushiensis.</title>
        <authorList>
            <person name="Ghim S.-Y."/>
            <person name="Hwang Y.-J."/>
            <person name="Son J.-S."/>
            <person name="Shin J.-H."/>
        </authorList>
    </citation>
    <scope>NUCLEOTIDE SEQUENCE [LARGE SCALE GENOMIC DNA]</scope>
    <source>
        <strain evidence="14 15">KUDC0627</strain>
    </source>
</reference>
<dbReference type="PANTHER" id="PTHR31650">
    <property type="entry name" value="O-ACYLTRANSFERASE (WSD1-LIKE) FAMILY PROTEIN"/>
    <property type="match status" value="1"/>
</dbReference>
<keyword evidence="6 11" id="KW-0808">Transferase</keyword>
<evidence type="ECO:0000256" key="3">
    <source>
        <dbReference type="ARBA" id="ARBA00009587"/>
    </source>
</evidence>
<proteinExistence type="inferred from homology"/>
<evidence type="ECO:0000256" key="4">
    <source>
        <dbReference type="ARBA" id="ARBA00013244"/>
    </source>
</evidence>
<dbReference type="GO" id="GO:0071731">
    <property type="term" value="P:response to nitric oxide"/>
    <property type="evidence" value="ECO:0007669"/>
    <property type="project" value="TreeGrafter"/>
</dbReference>
<dbReference type="EC" id="2.3.1.20" evidence="4 11"/>
<dbReference type="GO" id="GO:0004144">
    <property type="term" value="F:diacylglycerol O-acyltransferase activity"/>
    <property type="evidence" value="ECO:0007669"/>
    <property type="project" value="UniProtKB-EC"/>
</dbReference>
<dbReference type="GO" id="GO:0019432">
    <property type="term" value="P:triglyceride biosynthetic process"/>
    <property type="evidence" value="ECO:0007669"/>
    <property type="project" value="UniProtKB-UniPathway"/>
</dbReference>
<evidence type="ECO:0000256" key="9">
    <source>
        <dbReference type="ARBA" id="ARBA00023315"/>
    </source>
</evidence>
<keyword evidence="5 11" id="KW-0444">Lipid biosynthesis</keyword>
<evidence type="ECO:0000259" key="13">
    <source>
        <dbReference type="Pfam" id="PF06974"/>
    </source>
</evidence>
<keyword evidence="7 11" id="KW-0319">Glycerol metabolism</keyword>
<dbReference type="AlphaFoldDB" id="A0A516PYZ9"/>
<evidence type="ECO:0000256" key="7">
    <source>
        <dbReference type="ARBA" id="ARBA00022798"/>
    </source>
</evidence>
<dbReference type="KEGG" id="mik:FOE78_11290"/>
<evidence type="ECO:0000256" key="5">
    <source>
        <dbReference type="ARBA" id="ARBA00022516"/>
    </source>
</evidence>
<comment type="similarity">
    <text evidence="3 11">Belongs to the long-chain O-acyltransferase family.</text>
</comment>
<keyword evidence="9 11" id="KW-0012">Acyltransferase</keyword>
<gene>
    <name evidence="14" type="ORF">FOE78_11290</name>
</gene>
<dbReference type="Proteomes" id="UP000319263">
    <property type="component" value="Chromosome"/>
</dbReference>
<organism evidence="14 15">
    <name type="scientific">Microlunatus elymi</name>
    <dbReference type="NCBI Taxonomy" id="2596828"/>
    <lineage>
        <taxon>Bacteria</taxon>
        <taxon>Bacillati</taxon>
        <taxon>Actinomycetota</taxon>
        <taxon>Actinomycetes</taxon>
        <taxon>Propionibacteriales</taxon>
        <taxon>Propionibacteriaceae</taxon>
        <taxon>Microlunatus</taxon>
    </lineage>
</organism>
<dbReference type="GO" id="GO:0051701">
    <property type="term" value="P:biological process involved in interaction with host"/>
    <property type="evidence" value="ECO:0007669"/>
    <property type="project" value="TreeGrafter"/>
</dbReference>
<protein>
    <recommendedName>
        <fullName evidence="4 11">Diacylglycerol O-acyltransferase</fullName>
        <ecNumber evidence="4 11">2.3.1.20</ecNumber>
    </recommendedName>
</protein>
<evidence type="ECO:0000256" key="1">
    <source>
        <dbReference type="ARBA" id="ARBA00004771"/>
    </source>
</evidence>
<dbReference type="OrthoDB" id="9810950at2"/>
<comment type="catalytic activity">
    <reaction evidence="10 11">
        <text>an acyl-CoA + a 1,2-diacyl-sn-glycerol = a triacyl-sn-glycerol + CoA</text>
        <dbReference type="Rhea" id="RHEA:10868"/>
        <dbReference type="ChEBI" id="CHEBI:17815"/>
        <dbReference type="ChEBI" id="CHEBI:57287"/>
        <dbReference type="ChEBI" id="CHEBI:58342"/>
        <dbReference type="ChEBI" id="CHEBI:64615"/>
        <dbReference type="EC" id="2.3.1.20"/>
    </reaction>
</comment>
<evidence type="ECO:0000256" key="2">
    <source>
        <dbReference type="ARBA" id="ARBA00005189"/>
    </source>
</evidence>
<evidence type="ECO:0000256" key="6">
    <source>
        <dbReference type="ARBA" id="ARBA00022679"/>
    </source>
</evidence>
<name>A0A516PYZ9_9ACTN</name>
<evidence type="ECO:0000256" key="8">
    <source>
        <dbReference type="ARBA" id="ARBA00023098"/>
    </source>
</evidence>
<evidence type="ECO:0000256" key="11">
    <source>
        <dbReference type="RuleBase" id="RU361241"/>
    </source>
</evidence>
<evidence type="ECO:0000313" key="15">
    <source>
        <dbReference type="Proteomes" id="UP000319263"/>
    </source>
</evidence>
<dbReference type="NCBIfam" id="TIGR02946">
    <property type="entry name" value="acyl_WS_DGAT"/>
    <property type="match status" value="1"/>
</dbReference>
<dbReference type="UniPathway" id="UPA00282"/>
<feature type="domain" description="O-acyltransferase WSD1 C-terminal" evidence="13">
    <location>
        <begin position="325"/>
        <end position="466"/>
    </location>
</feature>
<dbReference type="InterPro" id="IPR045034">
    <property type="entry name" value="O-acyltransferase_WSD1-like"/>
</dbReference>
<dbReference type="GO" id="GO:0001666">
    <property type="term" value="P:response to hypoxia"/>
    <property type="evidence" value="ECO:0007669"/>
    <property type="project" value="TreeGrafter"/>
</dbReference>
<dbReference type="InterPro" id="IPR004255">
    <property type="entry name" value="O-acyltransferase_WSD1_N"/>
</dbReference>
<dbReference type="InterPro" id="IPR014292">
    <property type="entry name" value="Acyl_transf_WS/DGAT"/>
</dbReference>
<comment type="pathway">
    <text evidence="1 11">Glycerolipid metabolism; triacylglycerol biosynthesis.</text>
</comment>
<evidence type="ECO:0000256" key="10">
    <source>
        <dbReference type="ARBA" id="ARBA00048109"/>
    </source>
</evidence>
<evidence type="ECO:0000313" key="14">
    <source>
        <dbReference type="EMBL" id="QDP96409.1"/>
    </source>
</evidence>